<accession>A0A177BDC2</accession>
<evidence type="ECO:0000313" key="10">
    <source>
        <dbReference type="Proteomes" id="UP000078046"/>
    </source>
</evidence>
<dbReference type="SUPFAM" id="SSF46689">
    <property type="entry name" value="Homeodomain-like"/>
    <property type="match status" value="1"/>
</dbReference>
<sequence>MNLRSQYRRHRTTFTFDQLNILENQFKITQYPDIFVREYLGNMMHLNEARIQVWFQNRRAKERKKDTPKMNEIDSKIRNATNYKMLRNSFLLQYIALKNMEKIQENSKKKYTIDFLKVSNAEYGVSGKKNTNLPYVRGARRMHITTFRMDHDFFHGISPKHYITTNKMLYYNDQYRIYQKPTVDNATRNDSKNIYANLNNLVKFEKKYLSDVYKSTNTTEFTGKDNEDRNAMIEKAQEYNDRMKRGNINLHFVNSNNTSPTTEKWTNYKRNYGILGALTCASNAPRNVNIETKKFHKKSRDLALYNERRLLTLPLIS</sequence>
<evidence type="ECO:0000256" key="5">
    <source>
        <dbReference type="ARBA" id="ARBA00023242"/>
    </source>
</evidence>
<dbReference type="GO" id="GO:0000981">
    <property type="term" value="F:DNA-binding transcription factor activity, RNA polymerase II-specific"/>
    <property type="evidence" value="ECO:0007669"/>
    <property type="project" value="TreeGrafter"/>
</dbReference>
<dbReference type="Proteomes" id="UP000078046">
    <property type="component" value="Unassembled WGS sequence"/>
</dbReference>
<evidence type="ECO:0000256" key="4">
    <source>
        <dbReference type="ARBA" id="ARBA00023155"/>
    </source>
</evidence>
<dbReference type="PANTHER" id="PTHR45793:SF5">
    <property type="entry name" value="HOMEOTIC PROTEIN OCELLILESS"/>
    <property type="match status" value="1"/>
</dbReference>
<dbReference type="GO" id="GO:0005634">
    <property type="term" value="C:nucleus"/>
    <property type="evidence" value="ECO:0007669"/>
    <property type="project" value="UniProtKB-SubCell"/>
</dbReference>
<feature type="domain" description="Homeobox" evidence="8">
    <location>
        <begin position="5"/>
        <end position="65"/>
    </location>
</feature>
<gene>
    <name evidence="9" type="ORF">A3Q56_00056</name>
</gene>
<organism evidence="9 10">
    <name type="scientific">Intoshia linei</name>
    <dbReference type="NCBI Taxonomy" id="1819745"/>
    <lineage>
        <taxon>Eukaryota</taxon>
        <taxon>Metazoa</taxon>
        <taxon>Spiralia</taxon>
        <taxon>Lophotrochozoa</taxon>
        <taxon>Mesozoa</taxon>
        <taxon>Orthonectida</taxon>
        <taxon>Rhopaluridae</taxon>
        <taxon>Intoshia</taxon>
    </lineage>
</organism>
<dbReference type="Gene3D" id="1.10.10.60">
    <property type="entry name" value="Homeodomain-like"/>
    <property type="match status" value="1"/>
</dbReference>
<dbReference type="InterPro" id="IPR001356">
    <property type="entry name" value="HD"/>
</dbReference>
<dbReference type="GO" id="GO:0000978">
    <property type="term" value="F:RNA polymerase II cis-regulatory region sequence-specific DNA binding"/>
    <property type="evidence" value="ECO:0007669"/>
    <property type="project" value="TreeGrafter"/>
</dbReference>
<keyword evidence="4 6" id="KW-0371">Homeobox</keyword>
<dbReference type="InterPro" id="IPR009057">
    <property type="entry name" value="Homeodomain-like_sf"/>
</dbReference>
<proteinExistence type="predicted"/>
<dbReference type="PROSITE" id="PS50071">
    <property type="entry name" value="HOMEOBOX_2"/>
    <property type="match status" value="1"/>
</dbReference>
<feature type="DNA-binding region" description="Homeobox" evidence="6">
    <location>
        <begin position="7"/>
        <end position="66"/>
    </location>
</feature>
<dbReference type="AlphaFoldDB" id="A0A177BDC2"/>
<name>A0A177BDC2_9BILA</name>
<keyword evidence="3 6" id="KW-0238">DNA-binding</keyword>
<dbReference type="EMBL" id="LWCA01000002">
    <property type="protein sequence ID" value="OAF72176.1"/>
    <property type="molecule type" value="Genomic_DNA"/>
</dbReference>
<protein>
    <recommendedName>
        <fullName evidence="8">Homeobox domain-containing protein</fullName>
    </recommendedName>
</protein>
<evidence type="ECO:0000259" key="8">
    <source>
        <dbReference type="PROSITE" id="PS50071"/>
    </source>
</evidence>
<keyword evidence="5 6" id="KW-0539">Nucleus</keyword>
<dbReference type="SMART" id="SM00389">
    <property type="entry name" value="HOX"/>
    <property type="match status" value="1"/>
</dbReference>
<keyword evidence="10" id="KW-1185">Reference proteome</keyword>
<dbReference type="Pfam" id="PF00046">
    <property type="entry name" value="Homeodomain"/>
    <property type="match status" value="1"/>
</dbReference>
<dbReference type="PANTHER" id="PTHR45793">
    <property type="entry name" value="HOMEOBOX PROTEIN"/>
    <property type="match status" value="1"/>
</dbReference>
<evidence type="ECO:0000256" key="2">
    <source>
        <dbReference type="ARBA" id="ARBA00022473"/>
    </source>
</evidence>
<comment type="caution">
    <text evidence="9">The sequence shown here is derived from an EMBL/GenBank/DDBJ whole genome shotgun (WGS) entry which is preliminary data.</text>
</comment>
<keyword evidence="2" id="KW-0217">Developmental protein</keyword>
<evidence type="ECO:0000256" key="7">
    <source>
        <dbReference type="RuleBase" id="RU000682"/>
    </source>
</evidence>
<comment type="subcellular location">
    <subcellularLocation>
        <location evidence="1 6 7">Nucleus</location>
    </subcellularLocation>
</comment>
<dbReference type="OrthoDB" id="6159439at2759"/>
<dbReference type="CDD" id="cd00086">
    <property type="entry name" value="homeodomain"/>
    <property type="match status" value="1"/>
</dbReference>
<evidence type="ECO:0000256" key="6">
    <source>
        <dbReference type="PROSITE-ProRule" id="PRU00108"/>
    </source>
</evidence>
<evidence type="ECO:0000256" key="3">
    <source>
        <dbReference type="ARBA" id="ARBA00023125"/>
    </source>
</evidence>
<evidence type="ECO:0000256" key="1">
    <source>
        <dbReference type="ARBA" id="ARBA00004123"/>
    </source>
</evidence>
<reference evidence="9 10" key="1">
    <citation type="submission" date="2016-04" db="EMBL/GenBank/DDBJ databases">
        <title>The genome of Intoshia linei affirms orthonectids as highly simplified spiralians.</title>
        <authorList>
            <person name="Mikhailov K.V."/>
            <person name="Slusarev G.S."/>
            <person name="Nikitin M.A."/>
            <person name="Logacheva M.D."/>
            <person name="Penin A."/>
            <person name="Aleoshin V."/>
            <person name="Panchin Y.V."/>
        </authorList>
    </citation>
    <scope>NUCLEOTIDE SEQUENCE [LARGE SCALE GENOMIC DNA]</scope>
    <source>
        <strain evidence="9">Intl2013</strain>
        <tissue evidence="9">Whole animal</tissue>
    </source>
</reference>
<evidence type="ECO:0000313" key="9">
    <source>
        <dbReference type="EMBL" id="OAF72176.1"/>
    </source>
</evidence>